<reference evidence="1" key="2">
    <citation type="submission" date="2021-02" db="EMBL/GenBank/DDBJ databases">
        <authorList>
            <person name="Kimball J.A."/>
            <person name="Haas M.W."/>
            <person name="Macchietto M."/>
            <person name="Kono T."/>
            <person name="Duquette J."/>
            <person name="Shao M."/>
        </authorList>
    </citation>
    <scope>NUCLEOTIDE SEQUENCE</scope>
    <source>
        <tissue evidence="1">Fresh leaf tissue</tissue>
    </source>
</reference>
<organism evidence="1 2">
    <name type="scientific">Zizania palustris</name>
    <name type="common">Northern wild rice</name>
    <dbReference type="NCBI Taxonomy" id="103762"/>
    <lineage>
        <taxon>Eukaryota</taxon>
        <taxon>Viridiplantae</taxon>
        <taxon>Streptophyta</taxon>
        <taxon>Embryophyta</taxon>
        <taxon>Tracheophyta</taxon>
        <taxon>Spermatophyta</taxon>
        <taxon>Magnoliopsida</taxon>
        <taxon>Liliopsida</taxon>
        <taxon>Poales</taxon>
        <taxon>Poaceae</taxon>
        <taxon>BOP clade</taxon>
        <taxon>Oryzoideae</taxon>
        <taxon>Oryzeae</taxon>
        <taxon>Zizaniinae</taxon>
        <taxon>Zizania</taxon>
    </lineage>
</organism>
<dbReference type="AlphaFoldDB" id="A0A8J5RZS3"/>
<dbReference type="Proteomes" id="UP000729402">
    <property type="component" value="Unassembled WGS sequence"/>
</dbReference>
<name>A0A8J5RZS3_ZIZPA</name>
<protein>
    <submittedName>
        <fullName evidence="1">Uncharacterized protein</fullName>
    </submittedName>
</protein>
<sequence length="66" mass="7369">MGSGTMIRHNQLECMPQKVEAAADRQDDIITDYEALVHDRRWANLEETVMMLDMALPTAAPVAPLS</sequence>
<dbReference type="EMBL" id="JAAALK010000287">
    <property type="protein sequence ID" value="KAG8056857.1"/>
    <property type="molecule type" value="Genomic_DNA"/>
</dbReference>
<accession>A0A8J5RZS3</accession>
<gene>
    <name evidence="1" type="ORF">GUJ93_ZPchr0002g26307</name>
</gene>
<proteinExistence type="predicted"/>
<evidence type="ECO:0000313" key="2">
    <source>
        <dbReference type="Proteomes" id="UP000729402"/>
    </source>
</evidence>
<comment type="caution">
    <text evidence="1">The sequence shown here is derived from an EMBL/GenBank/DDBJ whole genome shotgun (WGS) entry which is preliminary data.</text>
</comment>
<evidence type="ECO:0000313" key="1">
    <source>
        <dbReference type="EMBL" id="KAG8056857.1"/>
    </source>
</evidence>
<reference evidence="1" key="1">
    <citation type="journal article" date="2021" name="bioRxiv">
        <title>Whole Genome Assembly and Annotation of Northern Wild Rice, Zizania palustris L., Supports a Whole Genome Duplication in the Zizania Genus.</title>
        <authorList>
            <person name="Haas M."/>
            <person name="Kono T."/>
            <person name="Macchietto M."/>
            <person name="Millas R."/>
            <person name="McGilp L."/>
            <person name="Shao M."/>
            <person name="Duquette J."/>
            <person name="Hirsch C.N."/>
            <person name="Kimball J."/>
        </authorList>
    </citation>
    <scope>NUCLEOTIDE SEQUENCE</scope>
    <source>
        <tissue evidence="1">Fresh leaf tissue</tissue>
    </source>
</reference>
<keyword evidence="2" id="KW-1185">Reference proteome</keyword>